<dbReference type="Gene3D" id="2.40.170.20">
    <property type="entry name" value="TonB-dependent receptor, beta-barrel domain"/>
    <property type="match status" value="1"/>
</dbReference>
<keyword evidence="8 14" id="KW-0675">Receptor</keyword>
<protein>
    <submittedName>
        <fullName evidence="14">TonB-dependent receptor HmuR</fullName>
    </submittedName>
</protein>
<dbReference type="GO" id="GO:0044718">
    <property type="term" value="P:siderophore transmembrane transport"/>
    <property type="evidence" value="ECO:0007669"/>
    <property type="project" value="TreeGrafter"/>
</dbReference>
<evidence type="ECO:0000256" key="11">
    <source>
        <dbReference type="RuleBase" id="RU003357"/>
    </source>
</evidence>
<dbReference type="Gene3D" id="2.60.40.1120">
    <property type="entry name" value="Carboxypeptidase-like, regulatory domain"/>
    <property type="match status" value="1"/>
</dbReference>
<dbReference type="InterPro" id="IPR008969">
    <property type="entry name" value="CarboxyPept-like_regulatory"/>
</dbReference>
<keyword evidence="3 10" id="KW-1134">Transmembrane beta strand</keyword>
<evidence type="ECO:0000313" key="14">
    <source>
        <dbReference type="EMBL" id="BAU18906.1"/>
    </source>
</evidence>
<comment type="subcellular location">
    <subcellularLocation>
        <location evidence="1 10">Cell outer membrane</location>
        <topology evidence="1 10">Multi-pass membrane protein</topology>
    </subcellularLocation>
</comment>
<evidence type="ECO:0000256" key="5">
    <source>
        <dbReference type="ARBA" id="ARBA00022729"/>
    </source>
</evidence>
<dbReference type="EMBL" id="AP014598">
    <property type="protein sequence ID" value="BAU18906.1"/>
    <property type="molecule type" value="Genomic_DNA"/>
</dbReference>
<keyword evidence="7 10" id="KW-0472">Membrane</keyword>
<dbReference type="PANTHER" id="PTHR30069">
    <property type="entry name" value="TONB-DEPENDENT OUTER MEMBRANE RECEPTOR"/>
    <property type="match status" value="1"/>
</dbReference>
<evidence type="ECO:0000256" key="9">
    <source>
        <dbReference type="ARBA" id="ARBA00023237"/>
    </source>
</evidence>
<organism evidence="14 15">
    <name type="scientific">Prevotella intermedia</name>
    <dbReference type="NCBI Taxonomy" id="28131"/>
    <lineage>
        <taxon>Bacteria</taxon>
        <taxon>Pseudomonadati</taxon>
        <taxon>Bacteroidota</taxon>
        <taxon>Bacteroidia</taxon>
        <taxon>Bacteroidales</taxon>
        <taxon>Prevotellaceae</taxon>
        <taxon>Prevotella</taxon>
    </lineage>
</organism>
<dbReference type="SUPFAM" id="SSF56935">
    <property type="entry name" value="Porins"/>
    <property type="match status" value="1"/>
</dbReference>
<keyword evidence="6 11" id="KW-0798">TonB box</keyword>
<evidence type="ECO:0000256" key="4">
    <source>
        <dbReference type="ARBA" id="ARBA00022692"/>
    </source>
</evidence>
<dbReference type="InterPro" id="IPR036942">
    <property type="entry name" value="Beta-barrel_TonB_sf"/>
</dbReference>
<dbReference type="InterPro" id="IPR039426">
    <property type="entry name" value="TonB-dep_rcpt-like"/>
</dbReference>
<name>A0A0T7APA7_PREIN</name>
<dbReference type="GO" id="GO:0015344">
    <property type="term" value="F:siderophore uptake transmembrane transporter activity"/>
    <property type="evidence" value="ECO:0007669"/>
    <property type="project" value="TreeGrafter"/>
</dbReference>
<evidence type="ECO:0000256" key="7">
    <source>
        <dbReference type="ARBA" id="ARBA00023136"/>
    </source>
</evidence>
<evidence type="ECO:0000256" key="3">
    <source>
        <dbReference type="ARBA" id="ARBA00022452"/>
    </source>
</evidence>
<dbReference type="InterPro" id="IPR037066">
    <property type="entry name" value="Plug_dom_sf"/>
</dbReference>
<keyword evidence="5" id="KW-0732">Signal</keyword>
<feature type="domain" description="TonB-dependent receptor plug" evidence="13">
    <location>
        <begin position="154"/>
        <end position="261"/>
    </location>
</feature>
<keyword evidence="9 10" id="KW-0998">Cell outer membrane</keyword>
<dbReference type="PANTHER" id="PTHR30069:SF29">
    <property type="entry name" value="HEMOGLOBIN AND HEMOGLOBIN-HAPTOGLOBIN-BINDING PROTEIN 1-RELATED"/>
    <property type="match status" value="1"/>
</dbReference>
<evidence type="ECO:0000259" key="13">
    <source>
        <dbReference type="Pfam" id="PF07715"/>
    </source>
</evidence>
<reference evidence="14 15" key="1">
    <citation type="journal article" date="2016" name="DNA Res.">
        <title>The complete genome sequencing of Prevotella intermedia strain OMA14 and a subsequent fine-scale, intra-species genomic comparison reveal an unusual amplification of conjugative and mobile transposons and identify a novel Prevotella-lineage-specific repeat.</title>
        <authorList>
            <person name="Naito M."/>
            <person name="Ogura Y."/>
            <person name="Itoh T."/>
            <person name="Shoji M."/>
            <person name="Okamoto M."/>
            <person name="Hayashi T."/>
            <person name="Nakayama K."/>
        </authorList>
    </citation>
    <scope>NUCLEOTIDE SEQUENCE [LARGE SCALE GENOMIC DNA]</scope>
    <source>
        <strain evidence="14 15">OMA14</strain>
    </source>
</reference>
<sequence>MVSSGKNAVCSRKLRLHTAFIQIYQYFIGMKKLLLTFVLLTAVFATVFGDNVPSEKSYPVTGKVVDADTEEPLAGAMLKVEGTNIVVGTNSKGEFTIHFGANKVYIVHVSCMGYTTRTLRVPSVGHPPLTVRMASTNTSLEEVVVTGSRCEKPLKDVPVITRVISQEEIKTVNPVDLNTLLEYTLPGIQFYYNSMSQTTTLNYQGMDSKSVLFLLDGERMSGEGADHNIDFSRINVDNIERIEVVRGAASTLYDSRAIGGVINLITKKNARPLNVQLNSRYAGSNGENYSMQVGVNRSRFSSQTSFGYRHRDTYWVKDKEGKTIERIAPDGKGLQEKGEPQDIPIYGYKIFDLGQRFHYRFSDHLNAELFGSFYSNIRPTYFGRRYHQRYEDLVVGGKAKWQINENNGFALSYTFDNYAKKDDYDLVKLVEKVYNNINHSARLYYTGTFGRHTFNAGIEGVHESLRHYMMKDTGMVSTTQFSLCAQEDWRITDNFNVVVGMRGDKGKGYNFHLTPKISALYRPFEHITFRAGYSQGYRIPTLKELYQEFNMAGIIMIYGNKDLKPEYGSQLSASVEYDHGGFNLSLSAYHNRFRNKITYEYISPGKSYNMRYVNADNVKTTGIEATLNYRMQCGLRFTAAYTYINDYNVRNGYNQSWIRPHTAKFNATYKRKIGKTTESVAFNSQWMSSITRYSYDAKANTYTRYVFDPRTICSINLRSELPRGINLGFMIDNLFNYHDKAADSDVQLPLNGISYVLTVGINLSDLFGK</sequence>
<evidence type="ECO:0000256" key="6">
    <source>
        <dbReference type="ARBA" id="ARBA00023077"/>
    </source>
</evidence>
<dbReference type="Gene3D" id="2.170.130.10">
    <property type="entry name" value="TonB-dependent receptor, plug domain"/>
    <property type="match status" value="1"/>
</dbReference>
<evidence type="ECO:0000259" key="12">
    <source>
        <dbReference type="Pfam" id="PF00593"/>
    </source>
</evidence>
<evidence type="ECO:0000256" key="10">
    <source>
        <dbReference type="PROSITE-ProRule" id="PRU01360"/>
    </source>
</evidence>
<evidence type="ECO:0000256" key="8">
    <source>
        <dbReference type="ARBA" id="ARBA00023170"/>
    </source>
</evidence>
<dbReference type="GO" id="GO:0009279">
    <property type="term" value="C:cell outer membrane"/>
    <property type="evidence" value="ECO:0007669"/>
    <property type="project" value="UniProtKB-SubCell"/>
</dbReference>
<dbReference type="Pfam" id="PF07715">
    <property type="entry name" value="Plug"/>
    <property type="match status" value="1"/>
</dbReference>
<dbReference type="InterPro" id="IPR000531">
    <property type="entry name" value="Beta-barrel_TonB"/>
</dbReference>
<evidence type="ECO:0000256" key="1">
    <source>
        <dbReference type="ARBA" id="ARBA00004571"/>
    </source>
</evidence>
<dbReference type="InterPro" id="IPR012910">
    <property type="entry name" value="Plug_dom"/>
</dbReference>
<dbReference type="Pfam" id="PF00593">
    <property type="entry name" value="TonB_dep_Rec_b-barrel"/>
    <property type="match status" value="1"/>
</dbReference>
<gene>
    <name evidence="14" type="ORF">PIOMA14_II_0401</name>
</gene>
<evidence type="ECO:0000256" key="2">
    <source>
        <dbReference type="ARBA" id="ARBA00022448"/>
    </source>
</evidence>
<dbReference type="CDD" id="cd01347">
    <property type="entry name" value="ligand_gated_channel"/>
    <property type="match status" value="1"/>
</dbReference>
<accession>A0A0T7APA7</accession>
<dbReference type="STRING" id="28131.BWX40_10240"/>
<dbReference type="SUPFAM" id="SSF49464">
    <property type="entry name" value="Carboxypeptidase regulatory domain-like"/>
    <property type="match status" value="1"/>
</dbReference>
<dbReference type="PROSITE" id="PS52016">
    <property type="entry name" value="TONB_DEPENDENT_REC_3"/>
    <property type="match status" value="1"/>
</dbReference>
<comment type="similarity">
    <text evidence="10 11">Belongs to the TonB-dependent receptor family.</text>
</comment>
<evidence type="ECO:0000313" key="15">
    <source>
        <dbReference type="Proteomes" id="UP000217431"/>
    </source>
</evidence>
<keyword evidence="4 10" id="KW-0812">Transmembrane</keyword>
<dbReference type="Pfam" id="PF13715">
    <property type="entry name" value="CarbopepD_reg_2"/>
    <property type="match status" value="1"/>
</dbReference>
<proteinExistence type="inferred from homology"/>
<keyword evidence="2 10" id="KW-0813">Transport</keyword>
<dbReference type="AlphaFoldDB" id="A0A0T7APA7"/>
<feature type="domain" description="TonB-dependent receptor-like beta-barrel" evidence="12">
    <location>
        <begin position="348"/>
        <end position="734"/>
    </location>
</feature>
<dbReference type="Proteomes" id="UP000217431">
    <property type="component" value="Chromosome II"/>
</dbReference>